<feature type="compositionally biased region" description="Polar residues" evidence="1">
    <location>
        <begin position="539"/>
        <end position="552"/>
    </location>
</feature>
<feature type="compositionally biased region" description="Polar residues" evidence="1">
    <location>
        <begin position="310"/>
        <end position="323"/>
    </location>
</feature>
<feature type="compositionally biased region" description="Polar residues" evidence="1">
    <location>
        <begin position="430"/>
        <end position="443"/>
    </location>
</feature>
<feature type="region of interest" description="Disordered" evidence="1">
    <location>
        <begin position="183"/>
        <end position="590"/>
    </location>
</feature>
<feature type="region of interest" description="Disordered" evidence="1">
    <location>
        <begin position="1"/>
        <end position="28"/>
    </location>
</feature>
<reference evidence="2 3" key="1">
    <citation type="journal article" date="2024" name="J. Plant Pathol.">
        <title>Sequence and assembly of the genome of Seiridium unicorne, isolate CBS 538.82, causal agent of cypress canker disease.</title>
        <authorList>
            <person name="Scali E."/>
            <person name="Rocca G.D."/>
            <person name="Danti R."/>
            <person name="Garbelotto M."/>
            <person name="Barberini S."/>
            <person name="Baroncelli R."/>
            <person name="Emiliani G."/>
        </authorList>
    </citation>
    <scope>NUCLEOTIDE SEQUENCE [LARGE SCALE GENOMIC DNA]</scope>
    <source>
        <strain evidence="2 3">BM-138-508</strain>
    </source>
</reference>
<dbReference type="EMBL" id="JARVKF010000046">
    <property type="protein sequence ID" value="KAK9424254.1"/>
    <property type="molecule type" value="Genomic_DNA"/>
</dbReference>
<accession>A0ABR2VBM3</accession>
<feature type="compositionally biased region" description="Polar residues" evidence="1">
    <location>
        <begin position="134"/>
        <end position="143"/>
    </location>
</feature>
<name>A0ABR2VBM3_9PEZI</name>
<protein>
    <submittedName>
        <fullName evidence="2">Uncharacterized protein</fullName>
    </submittedName>
</protein>
<feature type="region of interest" description="Disordered" evidence="1">
    <location>
        <begin position="107"/>
        <end position="155"/>
    </location>
</feature>
<feature type="compositionally biased region" description="Polar residues" evidence="1">
    <location>
        <begin position="107"/>
        <end position="116"/>
    </location>
</feature>
<dbReference type="InterPro" id="IPR001345">
    <property type="entry name" value="PG/BPGM_mutase_AS"/>
</dbReference>
<evidence type="ECO:0000313" key="2">
    <source>
        <dbReference type="EMBL" id="KAK9424254.1"/>
    </source>
</evidence>
<proteinExistence type="predicted"/>
<feature type="compositionally biased region" description="Low complexity" evidence="1">
    <location>
        <begin position="281"/>
        <end position="305"/>
    </location>
</feature>
<feature type="compositionally biased region" description="Low complexity" evidence="1">
    <location>
        <begin position="570"/>
        <end position="580"/>
    </location>
</feature>
<keyword evidence="3" id="KW-1185">Reference proteome</keyword>
<organism evidence="2 3">
    <name type="scientific">Seiridium unicorne</name>
    <dbReference type="NCBI Taxonomy" id="138068"/>
    <lineage>
        <taxon>Eukaryota</taxon>
        <taxon>Fungi</taxon>
        <taxon>Dikarya</taxon>
        <taxon>Ascomycota</taxon>
        <taxon>Pezizomycotina</taxon>
        <taxon>Sordariomycetes</taxon>
        <taxon>Xylariomycetidae</taxon>
        <taxon>Amphisphaeriales</taxon>
        <taxon>Sporocadaceae</taxon>
        <taxon>Seiridium</taxon>
    </lineage>
</organism>
<evidence type="ECO:0000256" key="1">
    <source>
        <dbReference type="SAM" id="MobiDB-lite"/>
    </source>
</evidence>
<sequence>MPADRHLNNNGDTPSKIPRHGQSSQNRIDVFDRHYRTWSTGLSSQSPLERLRRASADARRVLKESEKSQIDENLYPSDRLSATMVRNDGKFEFGVLSVRVNKSTQTLGQKRASQSVKIHKDDSTVKHACKSPDAGSSSPNSNGKPRKPLPSQLPRAVAHIAAAKETKTKSALSGLVSEVQDCQNKDTLPGRHVDSIGSVPERALPQVRWLGRGMSGKSIPESFPGAHGGSRAHHPLKDENQDQVSSASEELTQDYDVSACSSSSSGEDGTWPDHAYNTKDSQSAGAGLESSSSSGVKTKTTKASSKIPIRSQQRSPTTENRPTASKLPIRKIESKLNKLNQQASSPKNPARKTFSAPARTNPHPASTNDTRGRLTKASPELRKKRSEEPVEAIHDNQRASKNKLPDLGEAGPKKSGRSTSEARTPPKKTYLNSEVCQESSPSTDAFEEASRNGLPSPEEAHNPEPEQPVIGSSSDETFDVEDNEVSAGRDSQPTERCYSVPTVRTILEEPEPEETNQEYPRTGTVDPRAVNIERRRSSKASQSEGQSKSFTHPSPVGSDIGFKVMRWDSDSPQSDSASESAGPSTAPDIRGALAIDQGGESKLISKNGLENTTDGSVKSWGSLVVSRTPIVNSPEPKVSRMYRGNAKHGSIRARVARMLARMKASILCRRDR</sequence>
<evidence type="ECO:0000313" key="3">
    <source>
        <dbReference type="Proteomes" id="UP001408356"/>
    </source>
</evidence>
<gene>
    <name evidence="2" type="ORF">SUNI508_03742</name>
</gene>
<feature type="compositionally biased region" description="Polar residues" evidence="1">
    <location>
        <begin position="337"/>
        <end position="347"/>
    </location>
</feature>
<dbReference type="Proteomes" id="UP001408356">
    <property type="component" value="Unassembled WGS sequence"/>
</dbReference>
<dbReference type="PROSITE" id="PS00175">
    <property type="entry name" value="PG_MUTASE"/>
    <property type="match status" value="1"/>
</dbReference>
<feature type="compositionally biased region" description="Basic and acidic residues" evidence="1">
    <location>
        <begin position="379"/>
        <end position="406"/>
    </location>
</feature>
<feature type="region of interest" description="Disordered" evidence="1">
    <location>
        <begin position="54"/>
        <end position="73"/>
    </location>
</feature>
<comment type="caution">
    <text evidence="2">The sequence shown here is derived from an EMBL/GenBank/DDBJ whole genome shotgun (WGS) entry which is preliminary data.</text>
</comment>
<feature type="compositionally biased region" description="Basic and acidic residues" evidence="1">
    <location>
        <begin position="54"/>
        <end position="70"/>
    </location>
</feature>